<gene>
    <name evidence="1" type="ORF">BJ095_10564</name>
</gene>
<dbReference type="OrthoDB" id="2381338at2"/>
<comment type="caution">
    <text evidence="1">The sequence shown here is derived from an EMBL/GenBank/DDBJ whole genome shotgun (WGS) entry which is preliminary data.</text>
</comment>
<evidence type="ECO:0000313" key="2">
    <source>
        <dbReference type="Proteomes" id="UP000247416"/>
    </source>
</evidence>
<sequence>MKSKIISYLFIFVILLAVAGVSISMTPTKNLDEVDIHTSNKPVILLTVDSLMSEPLQKIIEEGDAPALSFLMNNGHYLSDVISSYPTMSVTIDSTILTGTYADQHNVPGLIWFNNEGNQMISYGSGMREIWHNGVKNVVRDSIINLNNEHLNPKIKTIYEELADSDIKAASINGLIFRGDTTHHLNVPRMLSFVNLLPKNIEVDGPQLFSLGALSQYNSANDKHKFIWNRMGLNNNFTVSELKYLIEQNKLPPFTLAYLPDLDMKVHKNGPEELKAIKDVDLSIQELLNQFPSWEEAVKEVVWVVMGDSAQSLVEKDKKEGLIDLNELLNDFSFWNKKNPEGQLAIAINERMAYINLIDENMDIDSIIEILKEDKRIGFISWADNNGNYVASPEKETVLSFSTKGDQKDLFNQNWHLEGDLSILDISISEDETIQYSSYPDALARLNGALHSHEGRFIIVDAKPSYEFIEEHSRDHAGGGAHGSLHEVDSIVPLIIAGSDVKPKYNRLVDFKNWLIEIVGPSI</sequence>
<dbReference type="SUPFAM" id="SSF53649">
    <property type="entry name" value="Alkaline phosphatase-like"/>
    <property type="match status" value="1"/>
</dbReference>
<dbReference type="PANTHER" id="PTHR10151:SF120">
    <property type="entry name" value="BIS(5'-ADENOSYL)-TRIPHOSPHATASE"/>
    <property type="match status" value="1"/>
</dbReference>
<reference evidence="1 2" key="1">
    <citation type="submission" date="2018-06" db="EMBL/GenBank/DDBJ databases">
        <title>Genomic Encyclopedia of Archaeal and Bacterial Type Strains, Phase II (KMG-II): from individual species to whole genera.</title>
        <authorList>
            <person name="Goeker M."/>
        </authorList>
    </citation>
    <scope>NUCLEOTIDE SEQUENCE [LARGE SCALE GENOMIC DNA]</scope>
    <source>
        <strain evidence="1 2">KACC 16626</strain>
    </source>
</reference>
<evidence type="ECO:0000313" key="1">
    <source>
        <dbReference type="EMBL" id="PYF07274.1"/>
    </source>
</evidence>
<protein>
    <submittedName>
        <fullName evidence="1">Type I phosphodiesterase/nucleotide pyrophosphatase</fullName>
    </submittedName>
</protein>
<dbReference type="EMBL" id="QJTJ01000005">
    <property type="protein sequence ID" value="PYF07274.1"/>
    <property type="molecule type" value="Genomic_DNA"/>
</dbReference>
<keyword evidence="2" id="KW-1185">Reference proteome</keyword>
<dbReference type="AlphaFoldDB" id="A0A318TRP4"/>
<proteinExistence type="predicted"/>
<dbReference type="InterPro" id="IPR002591">
    <property type="entry name" value="Phosphodiest/P_Trfase"/>
</dbReference>
<dbReference type="PANTHER" id="PTHR10151">
    <property type="entry name" value="ECTONUCLEOTIDE PYROPHOSPHATASE/PHOSPHODIESTERASE"/>
    <property type="match status" value="1"/>
</dbReference>
<organism evidence="1 2">
    <name type="scientific">Ureibacillus chungkukjangi</name>
    <dbReference type="NCBI Taxonomy" id="1202712"/>
    <lineage>
        <taxon>Bacteria</taxon>
        <taxon>Bacillati</taxon>
        <taxon>Bacillota</taxon>
        <taxon>Bacilli</taxon>
        <taxon>Bacillales</taxon>
        <taxon>Caryophanaceae</taxon>
        <taxon>Ureibacillus</taxon>
    </lineage>
</organism>
<dbReference type="Pfam" id="PF01663">
    <property type="entry name" value="Phosphodiest"/>
    <property type="match status" value="1"/>
</dbReference>
<dbReference type="Proteomes" id="UP000247416">
    <property type="component" value="Unassembled WGS sequence"/>
</dbReference>
<dbReference type="InterPro" id="IPR017850">
    <property type="entry name" value="Alkaline_phosphatase_core_sf"/>
</dbReference>
<dbReference type="RefSeq" id="WP_107933261.1">
    <property type="nucleotide sequence ID" value="NZ_CP085009.1"/>
</dbReference>
<name>A0A318TRP4_9BACL</name>
<accession>A0A318TRP4</accession>
<dbReference type="GO" id="GO:0016787">
    <property type="term" value="F:hydrolase activity"/>
    <property type="evidence" value="ECO:0007669"/>
    <property type="project" value="UniProtKB-ARBA"/>
</dbReference>
<dbReference type="Gene3D" id="3.40.720.10">
    <property type="entry name" value="Alkaline Phosphatase, subunit A"/>
    <property type="match status" value="1"/>
</dbReference>